<evidence type="ECO:0000313" key="2">
    <source>
        <dbReference type="EMBL" id="POV99912.1"/>
    </source>
</evidence>
<gene>
    <name evidence="2" type="ORF">PSTT_13485</name>
</gene>
<evidence type="ECO:0000256" key="1">
    <source>
        <dbReference type="SAM" id="MobiDB-lite"/>
    </source>
</evidence>
<feature type="region of interest" description="Disordered" evidence="1">
    <location>
        <begin position="68"/>
        <end position="121"/>
    </location>
</feature>
<dbReference type="AlphaFoldDB" id="A0A2S4URG5"/>
<feature type="compositionally biased region" description="Low complexity" evidence="1">
    <location>
        <begin position="68"/>
        <end position="86"/>
    </location>
</feature>
<sequence>MIPAFRVPAEKLKVLINCQGFGCMGQLFNKFSLSPLEHNQYTSWSNIIKETNLPSTTGISTAVDMVLSAPSPRGTPSRPPSRQSTRIITPSRTDPNFIRPNKDSRKSLTATSRTSSLQTDNEDTFRVPAEEVEGAHQLSRVLAAWVKLFNKFSLSPLGAQSIITSWSNIIKETNLTPASPSPLQVEPRVSKPTTKIVKILTRTQNRMS</sequence>
<comment type="caution">
    <text evidence="2">The sequence shown here is derived from an EMBL/GenBank/DDBJ whole genome shotgun (WGS) entry which is preliminary data.</text>
</comment>
<keyword evidence="3" id="KW-1185">Reference proteome</keyword>
<proteinExistence type="predicted"/>
<dbReference type="EMBL" id="PKSL01000190">
    <property type="protein sequence ID" value="POV99912.1"/>
    <property type="molecule type" value="Genomic_DNA"/>
</dbReference>
<dbReference type="VEuPathDB" id="FungiDB:PSHT_15478"/>
<feature type="non-terminal residue" evidence="2">
    <location>
        <position position="208"/>
    </location>
</feature>
<dbReference type="VEuPathDB" id="FungiDB:PSTT_13485"/>
<name>A0A2S4URG5_9BASI</name>
<protein>
    <submittedName>
        <fullName evidence="2">Uncharacterized protein</fullName>
    </submittedName>
</protein>
<accession>A0A2S4URG5</accession>
<reference evidence="2" key="1">
    <citation type="submission" date="2017-12" db="EMBL/GenBank/DDBJ databases">
        <title>Gene loss provides genomic basis for host adaptation in cereal stripe rust fungi.</title>
        <authorList>
            <person name="Xia C."/>
        </authorList>
    </citation>
    <scope>NUCLEOTIDE SEQUENCE [LARGE SCALE GENOMIC DNA]</scope>
    <source>
        <strain evidence="2">93-210</strain>
    </source>
</reference>
<dbReference type="VEuPathDB" id="FungiDB:PSHT_11102"/>
<organism evidence="2 3">
    <name type="scientific">Puccinia striiformis</name>
    <dbReference type="NCBI Taxonomy" id="27350"/>
    <lineage>
        <taxon>Eukaryota</taxon>
        <taxon>Fungi</taxon>
        <taxon>Dikarya</taxon>
        <taxon>Basidiomycota</taxon>
        <taxon>Pucciniomycotina</taxon>
        <taxon>Pucciniomycetes</taxon>
        <taxon>Pucciniales</taxon>
        <taxon>Pucciniaceae</taxon>
        <taxon>Puccinia</taxon>
    </lineage>
</organism>
<feature type="compositionally biased region" description="Polar residues" evidence="1">
    <location>
        <begin position="107"/>
        <end position="119"/>
    </location>
</feature>
<dbReference type="Proteomes" id="UP000239156">
    <property type="component" value="Unassembled WGS sequence"/>
</dbReference>
<evidence type="ECO:0000313" key="3">
    <source>
        <dbReference type="Proteomes" id="UP000239156"/>
    </source>
</evidence>